<sequence length="78" mass="8684">MAGPGRDFPPFAMLIALRKHVVTWSRADVNVNEVYESGEERKSARNNGEQDARSSECRRAKRRNGYGYGLLGIADVVS</sequence>
<protein>
    <submittedName>
        <fullName evidence="1">Uncharacterized protein</fullName>
    </submittedName>
</protein>
<dbReference type="EMBL" id="JABSTQ010009669">
    <property type="protein sequence ID" value="KAG0426969.1"/>
    <property type="molecule type" value="Genomic_DNA"/>
</dbReference>
<dbReference type="Proteomes" id="UP000805193">
    <property type="component" value="Unassembled WGS sequence"/>
</dbReference>
<keyword evidence="2" id="KW-1185">Reference proteome</keyword>
<accession>A0AC60Q028</accession>
<evidence type="ECO:0000313" key="1">
    <source>
        <dbReference type="EMBL" id="KAG0426969.1"/>
    </source>
</evidence>
<reference evidence="1 2" key="1">
    <citation type="journal article" date="2020" name="Cell">
        <title>Large-Scale Comparative Analyses of Tick Genomes Elucidate Their Genetic Diversity and Vector Capacities.</title>
        <authorList>
            <consortium name="Tick Genome and Microbiome Consortium (TIGMIC)"/>
            <person name="Jia N."/>
            <person name="Wang J."/>
            <person name="Shi W."/>
            <person name="Du L."/>
            <person name="Sun Y."/>
            <person name="Zhan W."/>
            <person name="Jiang J.F."/>
            <person name="Wang Q."/>
            <person name="Zhang B."/>
            <person name="Ji P."/>
            <person name="Bell-Sakyi L."/>
            <person name="Cui X.M."/>
            <person name="Yuan T.T."/>
            <person name="Jiang B.G."/>
            <person name="Yang W.F."/>
            <person name="Lam T.T."/>
            <person name="Chang Q.C."/>
            <person name="Ding S.J."/>
            <person name="Wang X.J."/>
            <person name="Zhu J.G."/>
            <person name="Ruan X.D."/>
            <person name="Zhao L."/>
            <person name="Wei J.T."/>
            <person name="Ye R.Z."/>
            <person name="Que T.C."/>
            <person name="Du C.H."/>
            <person name="Zhou Y.H."/>
            <person name="Cheng J.X."/>
            <person name="Dai P.F."/>
            <person name="Guo W.B."/>
            <person name="Han X.H."/>
            <person name="Huang E.J."/>
            <person name="Li L.F."/>
            <person name="Wei W."/>
            <person name="Gao Y.C."/>
            <person name="Liu J.Z."/>
            <person name="Shao H.Z."/>
            <person name="Wang X."/>
            <person name="Wang C.C."/>
            <person name="Yang T.C."/>
            <person name="Huo Q.B."/>
            <person name="Li W."/>
            <person name="Chen H.Y."/>
            <person name="Chen S.E."/>
            <person name="Zhou L.G."/>
            <person name="Ni X.B."/>
            <person name="Tian J.H."/>
            <person name="Sheng Y."/>
            <person name="Liu T."/>
            <person name="Pan Y.S."/>
            <person name="Xia L.Y."/>
            <person name="Li J."/>
            <person name="Zhao F."/>
            <person name="Cao W.C."/>
        </authorList>
    </citation>
    <scope>NUCLEOTIDE SEQUENCE [LARGE SCALE GENOMIC DNA]</scope>
    <source>
        <strain evidence="1">Iper-2018</strain>
    </source>
</reference>
<organism evidence="1 2">
    <name type="scientific">Ixodes persulcatus</name>
    <name type="common">Taiga tick</name>
    <dbReference type="NCBI Taxonomy" id="34615"/>
    <lineage>
        <taxon>Eukaryota</taxon>
        <taxon>Metazoa</taxon>
        <taxon>Ecdysozoa</taxon>
        <taxon>Arthropoda</taxon>
        <taxon>Chelicerata</taxon>
        <taxon>Arachnida</taxon>
        <taxon>Acari</taxon>
        <taxon>Parasitiformes</taxon>
        <taxon>Ixodida</taxon>
        <taxon>Ixodoidea</taxon>
        <taxon>Ixodidae</taxon>
        <taxon>Ixodinae</taxon>
        <taxon>Ixodes</taxon>
    </lineage>
</organism>
<comment type="caution">
    <text evidence="1">The sequence shown here is derived from an EMBL/GenBank/DDBJ whole genome shotgun (WGS) entry which is preliminary data.</text>
</comment>
<evidence type="ECO:0000313" key="2">
    <source>
        <dbReference type="Proteomes" id="UP000805193"/>
    </source>
</evidence>
<proteinExistence type="predicted"/>
<gene>
    <name evidence="1" type="ORF">HPB47_025951</name>
</gene>
<name>A0AC60Q028_IXOPE</name>